<dbReference type="EMBL" id="ATBP01000009">
    <property type="protein sequence ID" value="ETR74374.1"/>
    <property type="molecule type" value="Genomic_DNA"/>
</dbReference>
<dbReference type="InterPro" id="IPR000534">
    <property type="entry name" value="Semialdehyde_DH_NAD-bd"/>
</dbReference>
<keyword evidence="2 7" id="KW-0055">Arginine biosynthesis</keyword>
<reference evidence="11" key="1">
    <citation type="submission" date="2012-11" db="EMBL/GenBank/DDBJ databases">
        <authorList>
            <person name="Lucero-Rivera Y.E."/>
            <person name="Tovar-Ramirez D."/>
        </authorList>
    </citation>
    <scope>NUCLEOTIDE SEQUENCE [LARGE SCALE GENOMIC DNA]</scope>
    <source>
        <strain evidence="11">Araruama</strain>
    </source>
</reference>
<dbReference type="InterPro" id="IPR023013">
    <property type="entry name" value="AGPR_AS"/>
</dbReference>
<evidence type="ECO:0000259" key="9">
    <source>
        <dbReference type="SMART" id="SM00859"/>
    </source>
</evidence>
<dbReference type="InterPro" id="IPR000706">
    <property type="entry name" value="AGPR_type-1"/>
</dbReference>
<keyword evidence="3 7" id="KW-0028">Amino-acid biosynthesis</keyword>
<evidence type="ECO:0000313" key="10">
    <source>
        <dbReference type="EMBL" id="ETR74374.1"/>
    </source>
</evidence>
<dbReference type="SMART" id="SM00859">
    <property type="entry name" value="Semialdhyde_dh"/>
    <property type="match status" value="1"/>
</dbReference>
<dbReference type="InterPro" id="IPR058924">
    <property type="entry name" value="AGPR_dimerisation_dom"/>
</dbReference>
<keyword evidence="4 7" id="KW-0521">NADP</keyword>
<evidence type="ECO:0000256" key="6">
    <source>
        <dbReference type="ARBA" id="ARBA00050557"/>
    </source>
</evidence>
<comment type="subcellular location">
    <subcellularLocation>
        <location evidence="7">Cytoplasm</location>
    </subcellularLocation>
</comment>
<dbReference type="EC" id="1.2.1.38" evidence="7"/>
<evidence type="ECO:0000313" key="11">
    <source>
        <dbReference type="Proteomes" id="UP000189670"/>
    </source>
</evidence>
<dbReference type="HAMAP" id="MF_00150">
    <property type="entry name" value="ArgC_type1"/>
    <property type="match status" value="1"/>
</dbReference>
<protein>
    <recommendedName>
        <fullName evidence="7">N-acetyl-gamma-glutamyl-phosphate reductase</fullName>
        <shortName evidence="7">AGPR</shortName>
        <ecNumber evidence="7">1.2.1.38</ecNumber>
    </recommendedName>
    <alternativeName>
        <fullName evidence="7">N-acetyl-glutamate semialdehyde dehydrogenase</fullName>
        <shortName evidence="7">NAGSA dehydrogenase</shortName>
    </alternativeName>
</protein>
<sequence>MSTKKRVAIIGASGYAGAEIVRLISGHPQVTLTYLTSRQYAGQSYDTVFPALTGCVDHYYETFSPEDAIHKADIFFLALPHKASMGVAAPLLEAGKKVIDLSADFRFKNRSVYENHYQPHEAPQWLKKAVYGLCEINHQAISNADLIGNPGCYPTSILLPLMPLLKDKLINTTGIIADSKSGVSGAGRSPSLGTLFCEVNEGFKAYKVAEHRHAPEMNENLTLAAGENVQILFVPHLVPMSRGIVSTIYVRCKTSDNHIRDCLHAAYENCHFIRILPDGHFPNAAHVRGTNYCDIGLKYSSEQGILVIISTIDNLIKGAAGQAVQNMNIMMNFAETDGINAMPYPV</sequence>
<evidence type="ECO:0000256" key="4">
    <source>
        <dbReference type="ARBA" id="ARBA00022857"/>
    </source>
</evidence>
<keyword evidence="7" id="KW-0963">Cytoplasm</keyword>
<feature type="domain" description="Semialdehyde dehydrogenase NAD-binding" evidence="9">
    <location>
        <begin position="6"/>
        <end position="144"/>
    </location>
</feature>
<comment type="function">
    <text evidence="7">Catalyzes the NADPH-dependent reduction of N-acetyl-5-glutamyl phosphate to yield N-acetyl-L-glutamate 5-semialdehyde.</text>
</comment>
<dbReference type="InterPro" id="IPR036291">
    <property type="entry name" value="NAD(P)-bd_dom_sf"/>
</dbReference>
<proteinExistence type="inferred from homology"/>
<organism evidence="10 11">
    <name type="scientific">Candidatus Magnetoglobus multicellularis str. Araruama</name>
    <dbReference type="NCBI Taxonomy" id="890399"/>
    <lineage>
        <taxon>Bacteria</taxon>
        <taxon>Pseudomonadati</taxon>
        <taxon>Thermodesulfobacteriota</taxon>
        <taxon>Desulfobacteria</taxon>
        <taxon>Desulfobacterales</taxon>
        <taxon>Desulfobacteraceae</taxon>
        <taxon>Candidatus Magnetoglobus</taxon>
    </lineage>
</organism>
<comment type="caution">
    <text evidence="10">The sequence shown here is derived from an EMBL/GenBank/DDBJ whole genome shotgun (WGS) entry which is preliminary data.</text>
</comment>
<dbReference type="Proteomes" id="UP000189670">
    <property type="component" value="Unassembled WGS sequence"/>
</dbReference>
<evidence type="ECO:0000256" key="3">
    <source>
        <dbReference type="ARBA" id="ARBA00022605"/>
    </source>
</evidence>
<dbReference type="InterPro" id="IPR050085">
    <property type="entry name" value="AGPR"/>
</dbReference>
<dbReference type="Pfam" id="PF01118">
    <property type="entry name" value="Semialdhyde_dh"/>
    <property type="match status" value="1"/>
</dbReference>
<dbReference type="Gene3D" id="3.40.50.720">
    <property type="entry name" value="NAD(P)-binding Rossmann-like Domain"/>
    <property type="match status" value="1"/>
</dbReference>
<dbReference type="GO" id="GO:0006526">
    <property type="term" value="P:L-arginine biosynthetic process"/>
    <property type="evidence" value="ECO:0007669"/>
    <property type="project" value="UniProtKB-UniRule"/>
</dbReference>
<dbReference type="FunFam" id="3.30.360.10:FF:000014">
    <property type="entry name" value="N-acetyl-gamma-glutamyl-phosphate reductase"/>
    <property type="match status" value="1"/>
</dbReference>
<keyword evidence="5 7" id="KW-0560">Oxidoreductase</keyword>
<dbReference type="SUPFAM" id="SSF51735">
    <property type="entry name" value="NAD(P)-binding Rossmann-fold domains"/>
    <property type="match status" value="1"/>
</dbReference>
<feature type="active site" evidence="7 8">
    <location>
        <position position="152"/>
    </location>
</feature>
<accession>A0A1V1PHX4</accession>
<dbReference type="PANTHER" id="PTHR32338:SF10">
    <property type="entry name" value="N-ACETYL-GAMMA-GLUTAMYL-PHOSPHATE REDUCTASE, CHLOROPLASTIC-RELATED"/>
    <property type="match status" value="1"/>
</dbReference>
<dbReference type="GO" id="GO:0051287">
    <property type="term" value="F:NAD binding"/>
    <property type="evidence" value="ECO:0007669"/>
    <property type="project" value="InterPro"/>
</dbReference>
<dbReference type="GO" id="GO:0003942">
    <property type="term" value="F:N-acetyl-gamma-glutamyl-phosphate reductase activity"/>
    <property type="evidence" value="ECO:0007669"/>
    <property type="project" value="UniProtKB-UniRule"/>
</dbReference>
<dbReference type="CDD" id="cd17895">
    <property type="entry name" value="AGPR_1_N"/>
    <property type="match status" value="1"/>
</dbReference>
<dbReference type="PROSITE" id="PS01224">
    <property type="entry name" value="ARGC"/>
    <property type="match status" value="1"/>
</dbReference>
<dbReference type="Gene3D" id="3.30.360.10">
    <property type="entry name" value="Dihydrodipicolinate Reductase, domain 2"/>
    <property type="match status" value="1"/>
</dbReference>
<evidence type="ECO:0000256" key="8">
    <source>
        <dbReference type="PROSITE-ProRule" id="PRU10010"/>
    </source>
</evidence>
<dbReference type="AlphaFoldDB" id="A0A1V1PHX4"/>
<dbReference type="SUPFAM" id="SSF55347">
    <property type="entry name" value="Glyceraldehyde-3-phosphate dehydrogenase-like, C-terminal domain"/>
    <property type="match status" value="1"/>
</dbReference>
<comment type="catalytic activity">
    <reaction evidence="6 7">
        <text>N-acetyl-L-glutamate 5-semialdehyde + phosphate + NADP(+) = N-acetyl-L-glutamyl 5-phosphate + NADPH + H(+)</text>
        <dbReference type="Rhea" id="RHEA:21588"/>
        <dbReference type="ChEBI" id="CHEBI:15378"/>
        <dbReference type="ChEBI" id="CHEBI:29123"/>
        <dbReference type="ChEBI" id="CHEBI:43474"/>
        <dbReference type="ChEBI" id="CHEBI:57783"/>
        <dbReference type="ChEBI" id="CHEBI:57936"/>
        <dbReference type="ChEBI" id="CHEBI:58349"/>
        <dbReference type="EC" id="1.2.1.38"/>
    </reaction>
</comment>
<dbReference type="Pfam" id="PF22698">
    <property type="entry name" value="Semialdhyde_dhC_1"/>
    <property type="match status" value="1"/>
</dbReference>
<evidence type="ECO:0000256" key="5">
    <source>
        <dbReference type="ARBA" id="ARBA00023002"/>
    </source>
</evidence>
<dbReference type="NCBIfam" id="TIGR01850">
    <property type="entry name" value="argC"/>
    <property type="match status" value="1"/>
</dbReference>
<name>A0A1V1PHX4_9BACT</name>
<dbReference type="GO" id="GO:0070401">
    <property type="term" value="F:NADP+ binding"/>
    <property type="evidence" value="ECO:0007669"/>
    <property type="project" value="InterPro"/>
</dbReference>
<evidence type="ECO:0000256" key="7">
    <source>
        <dbReference type="HAMAP-Rule" id="MF_00150"/>
    </source>
</evidence>
<evidence type="ECO:0000256" key="1">
    <source>
        <dbReference type="ARBA" id="ARBA00004862"/>
    </source>
</evidence>
<comment type="similarity">
    <text evidence="7">Belongs to the NAGSA dehydrogenase family. Type 1 subfamily.</text>
</comment>
<dbReference type="UniPathway" id="UPA00068">
    <property type="reaction ID" value="UER00108"/>
</dbReference>
<evidence type="ECO:0000256" key="2">
    <source>
        <dbReference type="ARBA" id="ARBA00022571"/>
    </source>
</evidence>
<gene>
    <name evidence="7 10" type="primary">argC</name>
    <name evidence="10" type="ORF">OMM_00255</name>
</gene>
<dbReference type="CDD" id="cd23934">
    <property type="entry name" value="AGPR_1_C"/>
    <property type="match status" value="1"/>
</dbReference>
<dbReference type="PANTHER" id="PTHR32338">
    <property type="entry name" value="N-ACETYL-GAMMA-GLUTAMYL-PHOSPHATE REDUCTASE, CHLOROPLASTIC-RELATED-RELATED"/>
    <property type="match status" value="1"/>
</dbReference>
<dbReference type="GO" id="GO:0005737">
    <property type="term" value="C:cytoplasm"/>
    <property type="evidence" value="ECO:0007669"/>
    <property type="project" value="UniProtKB-SubCell"/>
</dbReference>
<comment type="pathway">
    <text evidence="1 7">Amino-acid biosynthesis; L-arginine biosynthesis; N(2)-acetyl-L-ornithine from L-glutamate: step 3/4.</text>
</comment>